<protein>
    <submittedName>
        <fullName evidence="2">Uncharacterized protein</fullName>
    </submittedName>
</protein>
<dbReference type="Proteomes" id="UP001203338">
    <property type="component" value="Unassembled WGS sequence"/>
</dbReference>
<sequence length="111" mass="12645">MSIELLQALTALLGFLCFITALINAIIFYRKFYKNLAEKIDGGVYDYGFLFSANRFMLWGQYCLFPEKGKNRELSAILSNISETEKYRLKLHFIIVLTGCTLMIISGLLAS</sequence>
<name>A0ABT0PJL3_9GAMM</name>
<keyword evidence="1" id="KW-0812">Transmembrane</keyword>
<reference evidence="2 3" key="1">
    <citation type="submission" date="2022-05" db="EMBL/GenBank/DDBJ databases">
        <authorList>
            <person name="Park J.-S."/>
        </authorList>
    </citation>
    <scope>NUCLEOTIDE SEQUENCE [LARGE SCALE GENOMIC DNA]</scope>
    <source>
        <strain evidence="2 3">2012CJ34-2</strain>
    </source>
</reference>
<feature type="transmembrane region" description="Helical" evidence="1">
    <location>
        <begin position="6"/>
        <end position="29"/>
    </location>
</feature>
<comment type="caution">
    <text evidence="2">The sequence shown here is derived from an EMBL/GenBank/DDBJ whole genome shotgun (WGS) entry which is preliminary data.</text>
</comment>
<feature type="transmembrane region" description="Helical" evidence="1">
    <location>
        <begin position="91"/>
        <end position="110"/>
    </location>
</feature>
<gene>
    <name evidence="2" type="ORF">M3P05_16530</name>
</gene>
<evidence type="ECO:0000256" key="1">
    <source>
        <dbReference type="SAM" id="Phobius"/>
    </source>
</evidence>
<proteinExistence type="predicted"/>
<evidence type="ECO:0000313" key="3">
    <source>
        <dbReference type="Proteomes" id="UP001203338"/>
    </source>
</evidence>
<accession>A0ABT0PJL3</accession>
<evidence type="ECO:0000313" key="2">
    <source>
        <dbReference type="EMBL" id="MCL6271523.1"/>
    </source>
</evidence>
<dbReference type="EMBL" id="JAMFLX010000027">
    <property type="protein sequence ID" value="MCL6271523.1"/>
    <property type="molecule type" value="Genomic_DNA"/>
</dbReference>
<organism evidence="2 3">
    <name type="scientific">Parendozoicomonas callyspongiae</name>
    <dbReference type="NCBI Taxonomy" id="2942213"/>
    <lineage>
        <taxon>Bacteria</taxon>
        <taxon>Pseudomonadati</taxon>
        <taxon>Pseudomonadota</taxon>
        <taxon>Gammaproteobacteria</taxon>
        <taxon>Oceanospirillales</taxon>
        <taxon>Endozoicomonadaceae</taxon>
        <taxon>Parendozoicomonas</taxon>
    </lineage>
</organism>
<keyword evidence="1" id="KW-0472">Membrane</keyword>
<keyword evidence="1" id="KW-1133">Transmembrane helix</keyword>
<dbReference type="RefSeq" id="WP_249701142.1">
    <property type="nucleotide sequence ID" value="NZ_JAMFLX010000027.1"/>
</dbReference>
<keyword evidence="3" id="KW-1185">Reference proteome</keyword>